<sequence length="83" mass="9318">MYRESDRLRLLLPDPVCAVFLWDEGKAVTQACALHSEYSQEPLNCQDFSQSGLVWRLPLTGLRVHGQLSERENSTAPALAYAP</sequence>
<reference evidence="2" key="1">
    <citation type="journal article" date="2019" name="Int. J. Syst. Evol. Microbiol.">
        <title>The Global Catalogue of Microorganisms (GCM) 10K type strain sequencing project: providing services to taxonomists for standard genome sequencing and annotation.</title>
        <authorList>
            <consortium name="The Broad Institute Genomics Platform"/>
            <consortium name="The Broad Institute Genome Sequencing Center for Infectious Disease"/>
            <person name="Wu L."/>
            <person name="Ma J."/>
        </authorList>
    </citation>
    <scope>NUCLEOTIDE SEQUENCE [LARGE SCALE GENOMIC DNA]</scope>
    <source>
        <strain evidence="2">JCM 30331</strain>
    </source>
</reference>
<comment type="caution">
    <text evidence="1">The sequence shown here is derived from an EMBL/GenBank/DDBJ whole genome shotgun (WGS) entry which is preliminary data.</text>
</comment>
<evidence type="ECO:0000313" key="2">
    <source>
        <dbReference type="Proteomes" id="UP000647587"/>
    </source>
</evidence>
<dbReference type="Proteomes" id="UP000647587">
    <property type="component" value="Unassembled WGS sequence"/>
</dbReference>
<keyword evidence="2" id="KW-1185">Reference proteome</keyword>
<organism evidence="1 2">
    <name type="scientific">Deinococcus malanensis</name>
    <dbReference type="NCBI Taxonomy" id="1706855"/>
    <lineage>
        <taxon>Bacteria</taxon>
        <taxon>Thermotogati</taxon>
        <taxon>Deinococcota</taxon>
        <taxon>Deinococci</taxon>
        <taxon>Deinococcales</taxon>
        <taxon>Deinococcaceae</taxon>
        <taxon>Deinococcus</taxon>
    </lineage>
</organism>
<evidence type="ECO:0000313" key="1">
    <source>
        <dbReference type="EMBL" id="GGK35843.1"/>
    </source>
</evidence>
<name>A0ABQ2F362_9DEIO</name>
<dbReference type="EMBL" id="BMPP01000015">
    <property type="protein sequence ID" value="GGK35843.1"/>
    <property type="molecule type" value="Genomic_DNA"/>
</dbReference>
<accession>A0ABQ2F362</accession>
<gene>
    <name evidence="1" type="ORF">GCM10008955_32240</name>
</gene>
<proteinExistence type="predicted"/>
<protein>
    <submittedName>
        <fullName evidence="1">Uncharacterized protein</fullName>
    </submittedName>
</protein>